<dbReference type="Proteomes" id="UP000011563">
    <property type="component" value="Chromosome"/>
</dbReference>
<comment type="similarity">
    <text evidence="5 6">Belongs to the XseA family.</text>
</comment>
<evidence type="ECO:0000256" key="5">
    <source>
        <dbReference type="HAMAP-Rule" id="MF_00378"/>
    </source>
</evidence>
<dbReference type="GO" id="GO:0006308">
    <property type="term" value="P:DNA catabolic process"/>
    <property type="evidence" value="ECO:0007669"/>
    <property type="project" value="UniProtKB-UniRule"/>
</dbReference>
<proteinExistence type="inferred from homology"/>
<comment type="catalytic activity">
    <reaction evidence="5 6">
        <text>Exonucleolytic cleavage in either 5'- to 3'- or 3'- to 5'-direction to yield nucleoside 5'-phosphates.</text>
        <dbReference type="EC" id="3.1.11.6"/>
    </reaction>
</comment>
<keyword evidence="1 5" id="KW-0963">Cytoplasm</keyword>
<dbReference type="PANTHER" id="PTHR30008:SF0">
    <property type="entry name" value="EXODEOXYRIBONUCLEASE 7 LARGE SUBUNIT"/>
    <property type="match status" value="1"/>
</dbReference>
<dbReference type="Pfam" id="PF02601">
    <property type="entry name" value="Exonuc_VII_L"/>
    <property type="match status" value="1"/>
</dbReference>
<evidence type="ECO:0000256" key="2">
    <source>
        <dbReference type="ARBA" id="ARBA00022722"/>
    </source>
</evidence>
<dbReference type="EMBL" id="CP003807">
    <property type="protein sequence ID" value="AGF49720.1"/>
    <property type="molecule type" value="Genomic_DNA"/>
</dbReference>
<dbReference type="NCBIfam" id="TIGR00237">
    <property type="entry name" value="xseA"/>
    <property type="match status" value="1"/>
</dbReference>
<keyword evidence="4 5" id="KW-0269">Exonuclease</keyword>
<dbReference type="HOGENOM" id="CLU_023625_2_0_4"/>
<dbReference type="AlphaFoldDB" id="M1MD92"/>
<keyword evidence="3 5" id="KW-0378">Hydrolase</keyword>
<keyword evidence="2 5" id="KW-0540">Nuclease</keyword>
<name>M1MD92_9PROT</name>
<dbReference type="KEGG" id="kbt:BCUE_0522"/>
<evidence type="ECO:0000256" key="4">
    <source>
        <dbReference type="ARBA" id="ARBA00022839"/>
    </source>
</evidence>
<evidence type="ECO:0000259" key="7">
    <source>
        <dbReference type="Pfam" id="PF02601"/>
    </source>
</evidence>
<evidence type="ECO:0000256" key="6">
    <source>
        <dbReference type="RuleBase" id="RU004355"/>
    </source>
</evidence>
<protein>
    <recommendedName>
        <fullName evidence="5">Exodeoxyribonuclease 7 large subunit</fullName>
        <ecNumber evidence="5">3.1.11.6</ecNumber>
    </recommendedName>
    <alternativeName>
        <fullName evidence="5">Exodeoxyribonuclease VII large subunit</fullName>
        <shortName evidence="5">Exonuclease VII large subunit</shortName>
    </alternativeName>
</protein>
<keyword evidence="10" id="KW-1185">Reference proteome</keyword>
<dbReference type="InterPro" id="IPR025824">
    <property type="entry name" value="OB-fold_nuc-bd_dom"/>
</dbReference>
<dbReference type="PANTHER" id="PTHR30008">
    <property type="entry name" value="EXODEOXYRIBONUCLEASE 7 LARGE SUBUNIT"/>
    <property type="match status" value="1"/>
</dbReference>
<dbReference type="Pfam" id="PF13742">
    <property type="entry name" value="tRNA_anti_2"/>
    <property type="match status" value="1"/>
</dbReference>
<dbReference type="InterPro" id="IPR003753">
    <property type="entry name" value="Exonuc_VII_L"/>
</dbReference>
<comment type="subunit">
    <text evidence="5">Heterooligomer composed of large and small subunits.</text>
</comment>
<evidence type="ECO:0000313" key="10">
    <source>
        <dbReference type="Proteomes" id="UP000011563"/>
    </source>
</evidence>
<comment type="function">
    <text evidence="5">Bidirectionally degrades single-stranded DNA into large acid-insoluble oligonucleotides, which are then degraded further into small acid-soluble oligonucleotides.</text>
</comment>
<dbReference type="CDD" id="cd04489">
    <property type="entry name" value="ExoVII_LU_OBF"/>
    <property type="match status" value="1"/>
</dbReference>
<dbReference type="PATRIC" id="fig|1208922.3.peg.273"/>
<dbReference type="GO" id="GO:0003676">
    <property type="term" value="F:nucleic acid binding"/>
    <property type="evidence" value="ECO:0007669"/>
    <property type="project" value="InterPro"/>
</dbReference>
<gene>
    <name evidence="5" type="primary">xseA</name>
    <name evidence="9" type="ORF">BCUE_0522</name>
</gene>
<dbReference type="EC" id="3.1.11.6" evidence="5"/>
<reference evidence="9 10" key="1">
    <citation type="journal article" date="2013" name="Genome Biol. Evol.">
        <title>Genome evolution and phylogenomic analysis of candidatus kinetoplastibacterium, the betaproteobacterial endosymbionts of strigomonas and angomonas.</title>
        <authorList>
            <person name="Alves J.M."/>
            <person name="Serrano M.G."/>
            <person name="Maia da Silva F."/>
            <person name="Voegtly L.J."/>
            <person name="Matveyev A.V."/>
            <person name="Teixeira M.M."/>
            <person name="Camargo E.P."/>
            <person name="Buck G.A."/>
        </authorList>
    </citation>
    <scope>NUCLEOTIDE SEQUENCE [LARGE SCALE GENOMIC DNA]</scope>
    <source>
        <strain evidence="9 10">TCC012E</strain>
    </source>
</reference>
<accession>M1MD92</accession>
<evidence type="ECO:0000313" key="9">
    <source>
        <dbReference type="EMBL" id="AGF49720.1"/>
    </source>
</evidence>
<evidence type="ECO:0000256" key="3">
    <source>
        <dbReference type="ARBA" id="ARBA00022801"/>
    </source>
</evidence>
<feature type="domain" description="Exonuclease VII large subunit C-terminal" evidence="7">
    <location>
        <begin position="138"/>
        <end position="437"/>
    </location>
</feature>
<feature type="domain" description="OB-fold nucleic acid binding" evidence="8">
    <location>
        <begin position="13"/>
        <end position="101"/>
    </location>
</feature>
<organism evidence="9 10">
    <name type="scientific">Candidatus Kinetoplastidibacterium blastocrithidiae TCC012E</name>
    <dbReference type="NCBI Taxonomy" id="1208922"/>
    <lineage>
        <taxon>Bacteria</taxon>
        <taxon>Pseudomonadati</taxon>
        <taxon>Pseudomonadota</taxon>
        <taxon>Betaproteobacteria</taxon>
        <taxon>Candidatus Kinetoplastidibacterium</taxon>
    </lineage>
</organism>
<dbReference type="RefSeq" id="WP_015237970.1">
    <property type="nucleotide sequence ID" value="NC_020285.1"/>
</dbReference>
<evidence type="ECO:0000256" key="1">
    <source>
        <dbReference type="ARBA" id="ARBA00022490"/>
    </source>
</evidence>
<evidence type="ECO:0000259" key="8">
    <source>
        <dbReference type="Pfam" id="PF13742"/>
    </source>
</evidence>
<dbReference type="GO" id="GO:0008855">
    <property type="term" value="F:exodeoxyribonuclease VII activity"/>
    <property type="evidence" value="ECO:0007669"/>
    <property type="project" value="UniProtKB-UniRule"/>
</dbReference>
<dbReference type="InterPro" id="IPR020579">
    <property type="entry name" value="Exonuc_VII_lsu_C"/>
</dbReference>
<dbReference type="HAMAP" id="MF_00378">
    <property type="entry name" value="Exonuc_7_L"/>
    <property type="match status" value="1"/>
</dbReference>
<comment type="subcellular location">
    <subcellularLocation>
        <location evidence="5 6">Cytoplasm</location>
    </subcellularLocation>
</comment>
<dbReference type="Gene3D" id="2.40.50.1010">
    <property type="match status" value="1"/>
</dbReference>
<dbReference type="GO" id="GO:0009318">
    <property type="term" value="C:exodeoxyribonuclease VII complex"/>
    <property type="evidence" value="ECO:0007669"/>
    <property type="project" value="UniProtKB-UniRule"/>
</dbReference>
<sequence>MKNDSNDDLDDIFTVSGLNKKVSLLLENEISLVWVKGEVSNFIIANSGHWYFTMKDSIASVKVVMFKSRANAIKQKLKDGDEIEIYANASLYVPRGEYQLQSLLLRKSGIGRLHEKFLALKNKLSEEGLFKQANRLPKLIPVSIGIITSLNTAALRDVLVSLNRRAPYVKIVIYPTPVQGIDASLKILEKIITINNRMEVDTLLLVRGGGSLEDLWCFNDESLARVIANSSIPIISGIGHETDFTIADFASDLRAPTPTAAAELSCSNIVDLTNKIKFFCRHIYRSQRCIIDNCFQCLDILSRRIVSPLIDIKIFLERINVLKKLLASCIRGKLVERRSKFNLIVNSLHFNATNISMEARRLFILSDKLRKVYLDGVASRQAVVQSAMAIIHAFNPENILHKGYSVVRDINGNVIKSYDSVSSGQKLEIQLSDGFIETIVYSSKNK</sequence>
<dbReference type="GO" id="GO:0005737">
    <property type="term" value="C:cytoplasm"/>
    <property type="evidence" value="ECO:0007669"/>
    <property type="project" value="UniProtKB-SubCell"/>
</dbReference>